<dbReference type="InterPro" id="IPR014272">
    <property type="entry name" value="ATPase_V0-cplx_csu"/>
</dbReference>
<dbReference type="SUPFAM" id="SSF103486">
    <property type="entry name" value="V-type ATP synthase subunit C"/>
    <property type="match status" value="1"/>
</dbReference>
<comment type="caution">
    <text evidence="7">The sequence shown here is derived from an EMBL/GenBank/DDBJ whole genome shotgun (WGS) entry which is preliminary data.</text>
</comment>
<accession>A0ABV6Q3E1</accession>
<evidence type="ECO:0000256" key="4">
    <source>
        <dbReference type="ARBA" id="ARBA00023065"/>
    </source>
</evidence>
<keyword evidence="8" id="KW-1185">Reference proteome</keyword>
<dbReference type="PANTHER" id="PTHR38682:SF1">
    <property type="entry name" value="V-TYPE ATP SYNTHASE SUBUNIT C"/>
    <property type="match status" value="1"/>
</dbReference>
<evidence type="ECO:0000313" key="7">
    <source>
        <dbReference type="EMBL" id="MFC0596629.1"/>
    </source>
</evidence>
<comment type="similarity">
    <text evidence="1 6">Belongs to the V-ATPase V0D/AC39 subunit family.</text>
</comment>
<keyword evidence="2 6" id="KW-0813">Transport</keyword>
<dbReference type="InterPro" id="IPR002843">
    <property type="entry name" value="ATPase_V0-cplx_csu/dsu"/>
</dbReference>
<dbReference type="Proteomes" id="UP001589830">
    <property type="component" value="Unassembled WGS sequence"/>
</dbReference>
<evidence type="ECO:0000256" key="2">
    <source>
        <dbReference type="ARBA" id="ARBA00022448"/>
    </source>
</evidence>
<comment type="function">
    <text evidence="6">Produces ATP from ADP in the presence of a proton gradient across the membrane.</text>
</comment>
<dbReference type="InterPro" id="IPR044911">
    <property type="entry name" value="V-type_ATPase_csu/dsu_dom_3"/>
</dbReference>
<evidence type="ECO:0000313" key="8">
    <source>
        <dbReference type="Proteomes" id="UP001589830"/>
    </source>
</evidence>
<dbReference type="Gene3D" id="1.20.1690.10">
    <property type="entry name" value="V-type ATP synthase subunit C domain"/>
    <property type="match status" value="2"/>
</dbReference>
<protein>
    <recommendedName>
        <fullName evidence="6">V-type ATP synthase subunit C</fullName>
    </recommendedName>
    <alternativeName>
        <fullName evidence="6">V-ATPase subunit C</fullName>
    </alternativeName>
</protein>
<keyword evidence="5 6" id="KW-0066">ATP synthesis</keyword>
<gene>
    <name evidence="6" type="primary">atpC</name>
    <name evidence="7" type="ORF">ACFFFP_10725</name>
</gene>
<keyword evidence="3 6" id="KW-0375">Hydrogen ion transport</keyword>
<proteinExistence type="inferred from homology"/>
<dbReference type="EMBL" id="JBHLTW010000045">
    <property type="protein sequence ID" value="MFC0596629.1"/>
    <property type="molecule type" value="Genomic_DNA"/>
</dbReference>
<evidence type="ECO:0000256" key="1">
    <source>
        <dbReference type="ARBA" id="ARBA00006709"/>
    </source>
</evidence>
<dbReference type="HAMAP" id="MF_00314">
    <property type="entry name" value="ATP_synth_C_arch"/>
    <property type="match status" value="1"/>
</dbReference>
<keyword evidence="4 6" id="KW-0406">Ion transport</keyword>
<evidence type="ECO:0000256" key="6">
    <source>
        <dbReference type="HAMAP-Rule" id="MF_00314"/>
    </source>
</evidence>
<dbReference type="InterPro" id="IPR050873">
    <property type="entry name" value="V-ATPase_V0D/AC39_subunit"/>
</dbReference>
<dbReference type="Gene3D" id="1.10.132.50">
    <property type="entry name" value="ATP synthase (C/AC39) subunit, domain 3"/>
    <property type="match status" value="1"/>
</dbReference>
<dbReference type="Pfam" id="PF01992">
    <property type="entry name" value="vATP-synt_AC39"/>
    <property type="match status" value="1"/>
</dbReference>
<reference evidence="7 8" key="1">
    <citation type="submission" date="2024-09" db="EMBL/GenBank/DDBJ databases">
        <authorList>
            <person name="Sun Q."/>
            <person name="Mori K."/>
        </authorList>
    </citation>
    <scope>NUCLEOTIDE SEQUENCE [LARGE SCALE GENOMIC DNA]</scope>
    <source>
        <strain evidence="7 8">NCAIM B.02340</strain>
    </source>
</reference>
<dbReference type="InterPro" id="IPR036079">
    <property type="entry name" value="ATPase_csu/dsu_sf"/>
</dbReference>
<name>A0ABV6Q3E1_9DEIN</name>
<dbReference type="PANTHER" id="PTHR38682">
    <property type="entry name" value="V-TYPE ATP SYNTHASE SUBUNIT C"/>
    <property type="match status" value="1"/>
</dbReference>
<dbReference type="InterPro" id="IPR035067">
    <property type="entry name" value="V-type_ATPase_csu/dsu"/>
</dbReference>
<sequence length="323" mass="36102">MADDFAYLNARVRARRQTLLKESFFQEALDLPYSDFLRLFSETVYGGELSGQGLPDVDRAVLRTQARLVGDLARLASGEAKEAVRLLLLRADLTNLQALLRAKATGRSLEEVALLPGTLPEALWRRAYEAQDAQGIAQALSVFGHPLARVLRAVLRETQDLARVEALLAKRFFEDVAKSAKALGEPALRDYLALEVDAENLRTALKLQGQEVAPEAFFIRGGRFVDRVRFTRLLEGDYAVFDEFSGTPLASLSGVRDLRDLERRLRCLLLKEARKGATDPLGAGFALAYVKEREWEAVRLRLLARRAYFGLPRAQVEEEVTCP</sequence>
<evidence type="ECO:0000256" key="5">
    <source>
        <dbReference type="ARBA" id="ARBA00023310"/>
    </source>
</evidence>
<evidence type="ECO:0000256" key="3">
    <source>
        <dbReference type="ARBA" id="ARBA00022781"/>
    </source>
</evidence>
<dbReference type="RefSeq" id="WP_188846104.1">
    <property type="nucleotide sequence ID" value="NZ_BMPJ01000004.1"/>
</dbReference>
<organism evidence="7 8">
    <name type="scientific">Thermus composti</name>
    <dbReference type="NCBI Taxonomy" id="532059"/>
    <lineage>
        <taxon>Bacteria</taxon>
        <taxon>Thermotogati</taxon>
        <taxon>Deinococcota</taxon>
        <taxon>Deinococci</taxon>
        <taxon>Thermales</taxon>
        <taxon>Thermaceae</taxon>
        <taxon>Thermus</taxon>
    </lineage>
</organism>